<protein>
    <recommendedName>
        <fullName evidence="5">P-type DNA transfer protein VirB5</fullName>
    </recommendedName>
</protein>
<feature type="chain" id="PRO_5016793889" description="P-type DNA transfer protein VirB5" evidence="2">
    <location>
        <begin position="22"/>
        <end position="237"/>
    </location>
</feature>
<keyword evidence="4" id="KW-1185">Reference proteome</keyword>
<evidence type="ECO:0000256" key="2">
    <source>
        <dbReference type="SAM" id="SignalP"/>
    </source>
</evidence>
<keyword evidence="1" id="KW-0175">Coiled coil</keyword>
<evidence type="ECO:0008006" key="5">
    <source>
        <dbReference type="Google" id="ProtNLM"/>
    </source>
</evidence>
<organism evidence="3 4">
    <name type="scientific">Candidatus Aquirickettsiella gammari</name>
    <dbReference type="NCBI Taxonomy" id="2016198"/>
    <lineage>
        <taxon>Bacteria</taxon>
        <taxon>Pseudomonadati</taxon>
        <taxon>Pseudomonadota</taxon>
        <taxon>Gammaproteobacteria</taxon>
        <taxon>Legionellales</taxon>
        <taxon>Coxiellaceae</taxon>
        <taxon>Candidatus Aquirickettsiella</taxon>
    </lineage>
</organism>
<evidence type="ECO:0000313" key="4">
    <source>
        <dbReference type="Proteomes" id="UP000226429"/>
    </source>
</evidence>
<dbReference type="SUPFAM" id="SSF101082">
    <property type="entry name" value="Typo IV secretion system protein TraC"/>
    <property type="match status" value="1"/>
</dbReference>
<evidence type="ECO:0000313" key="3">
    <source>
        <dbReference type="EMBL" id="RDH39999.1"/>
    </source>
</evidence>
<dbReference type="InterPro" id="IPR014158">
    <property type="entry name" value="T4SS_VirB5"/>
</dbReference>
<name>A0A370CFY2_9COXI</name>
<dbReference type="Proteomes" id="UP000226429">
    <property type="component" value="Unassembled WGS sequence"/>
</dbReference>
<feature type="signal peptide" evidence="2">
    <location>
        <begin position="1"/>
        <end position="21"/>
    </location>
</feature>
<keyword evidence="2" id="KW-0732">Signal</keyword>
<dbReference type="InterPro" id="IPR023220">
    <property type="entry name" value="T4SS_VirB5-domain"/>
</dbReference>
<feature type="coiled-coil region" evidence="1">
    <location>
        <begin position="31"/>
        <end position="72"/>
    </location>
</feature>
<proteinExistence type="predicted"/>
<reference evidence="3 4" key="2">
    <citation type="journal article" date="2018" name="J. Invertebr. Pathol.">
        <title>'Candidatus Aquirickettsiella gammari' (Gammaproteobacteria: Legionellales: Coxiellaceae): A bacterial pathogen of the freshwater crustacean Gammarus fossarum (Malacostraca: Amphipoda).</title>
        <authorList>
            <person name="Bojko J."/>
            <person name="Dunn A.M."/>
            <person name="Stebbing P.D."/>
            <person name="van Aerle R."/>
            <person name="Bacela-Spychalska K."/>
            <person name="Bean T.P."/>
            <person name="Urrutia A."/>
            <person name="Stentiford G.D."/>
        </authorList>
    </citation>
    <scope>NUCLEOTIDE SEQUENCE [LARGE SCALE GENOMIC DNA]</scope>
    <source>
        <strain evidence="3">RA15029</strain>
    </source>
</reference>
<sequence>MKLKKILLFGLLTSLSMKGFAMLPVVDVGAISNLIKSYNQLKNQYDLLRQTYQNAKQQLDQVKQLTQDAEGHYGFGRLFNGEQDFNQQTWSPDNWKNALQGLAGGNPARYQELVNAYQQNHPVLAASNYEKGASHDQAQVYSQDIEVNRAAMVNATYAFDNIKTHLETIYQLSQRIDQAQNTKAAVDLNSRLLAEVAYIQAQNLKMQILMNQQMAQVNADSIAVKTSSAKFNTLPEH</sequence>
<evidence type="ECO:0000256" key="1">
    <source>
        <dbReference type="SAM" id="Coils"/>
    </source>
</evidence>
<dbReference type="Gene3D" id="1.20.58.430">
    <property type="entry name" value="Type IV secretion system, VirB5-domain"/>
    <property type="match status" value="1"/>
</dbReference>
<dbReference type="AlphaFoldDB" id="A0A370CFY2"/>
<gene>
    <name evidence="3" type="ORF">CFE62_006045</name>
</gene>
<dbReference type="Pfam" id="PF07996">
    <property type="entry name" value="T4SS"/>
    <property type="match status" value="1"/>
</dbReference>
<reference evidence="3 4" key="1">
    <citation type="journal article" date="2017" name="Int. J. Syst. Evol. Microbiol.">
        <title>Aquarickettsiella crustaci n. gen. n. sp. (Gammaproteobacteria: Legionellales: Coxiellaceae); a bacterial pathogen of the freshwater crustacean: Gammarus fossarum (Malacostraca: Amphipoda).</title>
        <authorList>
            <person name="Bojko J."/>
            <person name="Dunn A.M."/>
            <person name="Stebbing P.D."/>
            <person name="Van Aerle R."/>
            <person name="Bacela-Spychalska K."/>
            <person name="Bean T.P."/>
            <person name="Stentiford G.D."/>
        </authorList>
    </citation>
    <scope>NUCLEOTIDE SEQUENCE [LARGE SCALE GENOMIC DNA]</scope>
    <source>
        <strain evidence="3">RA15029</strain>
    </source>
</reference>
<comment type="caution">
    <text evidence="3">The sequence shown here is derived from an EMBL/GenBank/DDBJ whole genome shotgun (WGS) entry which is preliminary data.</text>
</comment>
<dbReference type="EMBL" id="NMOS02000020">
    <property type="protein sequence ID" value="RDH39999.1"/>
    <property type="molecule type" value="Genomic_DNA"/>
</dbReference>
<accession>A0A370CFY2</accession>